<keyword evidence="2" id="KW-1185">Reference proteome</keyword>
<evidence type="ECO:0000313" key="1">
    <source>
        <dbReference type="EMBL" id="KAK1142850.1"/>
    </source>
</evidence>
<comment type="caution">
    <text evidence="1">The sequence shown here is derived from an EMBL/GenBank/DDBJ whole genome shotgun (WGS) entry which is preliminary data.</text>
</comment>
<name>A0ACC3AXZ6_9EURO</name>
<sequence length="248" mass="26389">MSAIAKTKPEGLLGLSVAEAKSLLLGIVCEEGGRIDMEKLASKYPYKNSASASTSYRNAKRRLLEIDTASAADGSAANSVASPGTSAANSATTTPKKRSPVKRKKPMPIDSEAAAGPADEATGSPKPKRQRKIPVKKATAANSKELVEEDDEANEGMVKPEPTVENNNGFSNVKVEDTDEQAEYGDLEMVQTSMPLQLHENAEDDLGSIDLDAELDALDTPKTIKGEDDVDVEFIDLDTPIKGEIEEA</sequence>
<gene>
    <name evidence="1" type="ORF">N8T08_007284</name>
</gene>
<reference evidence="1 2" key="1">
    <citation type="journal article" date="2023" name="ACS Omega">
        <title>Identification of the Neoaspergillic Acid Biosynthesis Gene Cluster by Establishing an In Vitro CRISPR-Ribonucleoprotein Genetic System in Aspergillus melleus.</title>
        <authorList>
            <person name="Yuan B."/>
            <person name="Grau M.F."/>
            <person name="Murata R.M."/>
            <person name="Torok T."/>
            <person name="Venkateswaran K."/>
            <person name="Stajich J.E."/>
            <person name="Wang C.C.C."/>
        </authorList>
    </citation>
    <scope>NUCLEOTIDE SEQUENCE [LARGE SCALE GENOMIC DNA]</scope>
    <source>
        <strain evidence="1 2">IMV 1140</strain>
    </source>
</reference>
<dbReference type="EMBL" id="JAOPJF010000046">
    <property type="protein sequence ID" value="KAK1142850.1"/>
    <property type="molecule type" value="Genomic_DNA"/>
</dbReference>
<dbReference type="Proteomes" id="UP001177260">
    <property type="component" value="Unassembled WGS sequence"/>
</dbReference>
<accession>A0ACC3AXZ6</accession>
<protein>
    <submittedName>
        <fullName evidence="1">Uncharacterized protein</fullName>
    </submittedName>
</protein>
<proteinExistence type="predicted"/>
<evidence type="ECO:0000313" key="2">
    <source>
        <dbReference type="Proteomes" id="UP001177260"/>
    </source>
</evidence>
<organism evidence="1 2">
    <name type="scientific">Aspergillus melleus</name>
    <dbReference type="NCBI Taxonomy" id="138277"/>
    <lineage>
        <taxon>Eukaryota</taxon>
        <taxon>Fungi</taxon>
        <taxon>Dikarya</taxon>
        <taxon>Ascomycota</taxon>
        <taxon>Pezizomycotina</taxon>
        <taxon>Eurotiomycetes</taxon>
        <taxon>Eurotiomycetidae</taxon>
        <taxon>Eurotiales</taxon>
        <taxon>Aspergillaceae</taxon>
        <taxon>Aspergillus</taxon>
        <taxon>Aspergillus subgen. Circumdati</taxon>
    </lineage>
</organism>